<sequence>MSSTIEIIRKIEFPKKYNKIRNLFYEYPTYCLTGFMAIVLIYALYALILVKFYTSSPINILGAIKSASILSILLACFLMIFSRSKLEKEDYTFLFLNTTIKPVQLIVGSKFFLYIFFNIVISFAFLPLLISFNLKDIEIKISYIFLSYCLLAIIFWACLSIWILTATIVKYFMNRHSNSLYAHSLLFLIITWGGVFLFKISIGYTIVLAYIIIPIILPVCYLIMRGLSTRYLYDLFKQTHIGHKAKKFKSNKFYQSTHLNQTKVQILSYFRNRLLSELALLLGVLVLLTLAFYYFLDDLTFMYIYSFILNIGLKEIMIITPLYFGMDYRKYKTSIYKMNITVYPYFIPRVLIALLINFLIYFLFISFNSFVLNQDFLAQFSGFIPIFFVSMISLFFGFVFKITEGNKAIILIGILIFVSLIDFVLNNYVTNSYYVNFIYLGTGILLFLIVEYLFLRKPVLR</sequence>
<gene>
    <name evidence="2" type="ORF">A3864_18665</name>
</gene>
<feature type="transmembrane region" description="Helical" evidence="1">
    <location>
        <begin position="278"/>
        <end position="296"/>
    </location>
</feature>
<feature type="transmembrane region" description="Helical" evidence="1">
    <location>
        <begin position="27"/>
        <end position="48"/>
    </location>
</feature>
<feature type="transmembrane region" description="Helical" evidence="1">
    <location>
        <begin position="302"/>
        <end position="324"/>
    </location>
</feature>
<evidence type="ECO:0008006" key="4">
    <source>
        <dbReference type="Google" id="ProtNLM"/>
    </source>
</evidence>
<feature type="transmembrane region" description="Helical" evidence="1">
    <location>
        <begin position="345"/>
        <end position="364"/>
    </location>
</feature>
<dbReference type="EMBL" id="LVYK01000049">
    <property type="protein sequence ID" value="RAS74473.1"/>
    <property type="molecule type" value="Genomic_DNA"/>
</dbReference>
<dbReference type="AlphaFoldDB" id="A0AAX1Q4P4"/>
<keyword evidence="1" id="KW-1133">Transmembrane helix</keyword>
<reference evidence="2 3" key="1">
    <citation type="submission" date="2016-03" db="EMBL/GenBank/DDBJ databases">
        <title>Comparison of Bacillus endophyticus and B. anthracis characteristics using whole genome sequence analysis and microbiological techniques.</title>
        <authorList>
            <person name="Lekota K.E."/>
            <person name="Mafofo J."/>
            <person name="Rees J."/>
            <person name="Muchadeyi F.C."/>
            <person name="Madoroba E."/>
            <person name="Van Heerden H."/>
        </authorList>
    </citation>
    <scope>NUCLEOTIDE SEQUENCE [LARGE SCALE GENOMIC DNA]</scope>
    <source>
        <strain evidence="2 3">3631_10C</strain>
    </source>
</reference>
<feature type="transmembrane region" description="Helical" evidence="1">
    <location>
        <begin position="376"/>
        <end position="396"/>
    </location>
</feature>
<feature type="transmembrane region" description="Helical" evidence="1">
    <location>
        <begin position="144"/>
        <end position="168"/>
    </location>
</feature>
<organism evidence="2 3">
    <name type="scientific">Priestia endophytica</name>
    <dbReference type="NCBI Taxonomy" id="135735"/>
    <lineage>
        <taxon>Bacteria</taxon>
        <taxon>Bacillati</taxon>
        <taxon>Bacillota</taxon>
        <taxon>Bacilli</taxon>
        <taxon>Bacillales</taxon>
        <taxon>Bacillaceae</taxon>
        <taxon>Priestia</taxon>
    </lineage>
</organism>
<evidence type="ECO:0000313" key="3">
    <source>
        <dbReference type="Proteomes" id="UP000250174"/>
    </source>
</evidence>
<evidence type="ECO:0000256" key="1">
    <source>
        <dbReference type="SAM" id="Phobius"/>
    </source>
</evidence>
<feature type="transmembrane region" description="Helical" evidence="1">
    <location>
        <begin position="204"/>
        <end position="224"/>
    </location>
</feature>
<name>A0AAX1Q4P4_9BACI</name>
<keyword evidence="1" id="KW-0472">Membrane</keyword>
<proteinExistence type="predicted"/>
<evidence type="ECO:0000313" key="2">
    <source>
        <dbReference type="EMBL" id="RAS74473.1"/>
    </source>
</evidence>
<keyword evidence="1" id="KW-0812">Transmembrane</keyword>
<feature type="transmembrane region" description="Helical" evidence="1">
    <location>
        <begin position="408"/>
        <end position="425"/>
    </location>
</feature>
<accession>A0AAX1Q4P4</accession>
<feature type="transmembrane region" description="Helical" evidence="1">
    <location>
        <begin position="111"/>
        <end position="132"/>
    </location>
</feature>
<feature type="transmembrane region" description="Helical" evidence="1">
    <location>
        <begin position="437"/>
        <end position="455"/>
    </location>
</feature>
<comment type="caution">
    <text evidence="2">The sequence shown here is derived from an EMBL/GenBank/DDBJ whole genome shotgun (WGS) entry which is preliminary data.</text>
</comment>
<feature type="transmembrane region" description="Helical" evidence="1">
    <location>
        <begin position="60"/>
        <end position="81"/>
    </location>
</feature>
<protein>
    <recommendedName>
        <fullName evidence="4">ABC transporter permease</fullName>
    </recommendedName>
</protein>
<dbReference type="Proteomes" id="UP000250174">
    <property type="component" value="Unassembled WGS sequence"/>
</dbReference>
<feature type="transmembrane region" description="Helical" evidence="1">
    <location>
        <begin position="180"/>
        <end position="198"/>
    </location>
</feature>